<dbReference type="EMBL" id="BAAFSV010000005">
    <property type="protein sequence ID" value="GAB1318665.1"/>
    <property type="molecule type" value="Genomic_DNA"/>
</dbReference>
<dbReference type="GeneID" id="98179617"/>
<protein>
    <submittedName>
        <fullName evidence="2">Uncharacterized protein</fullName>
    </submittedName>
</protein>
<proteinExistence type="predicted"/>
<dbReference type="Proteomes" id="UP001628179">
    <property type="component" value="Unassembled WGS sequence"/>
</dbReference>
<feature type="region of interest" description="Disordered" evidence="1">
    <location>
        <begin position="1"/>
        <end position="22"/>
    </location>
</feature>
<organism evidence="2 3">
    <name type="scientific">Madurella fahalii</name>
    <dbReference type="NCBI Taxonomy" id="1157608"/>
    <lineage>
        <taxon>Eukaryota</taxon>
        <taxon>Fungi</taxon>
        <taxon>Dikarya</taxon>
        <taxon>Ascomycota</taxon>
        <taxon>Pezizomycotina</taxon>
        <taxon>Sordariomycetes</taxon>
        <taxon>Sordariomycetidae</taxon>
        <taxon>Sordariales</taxon>
        <taxon>Sordariales incertae sedis</taxon>
        <taxon>Madurella</taxon>
    </lineage>
</organism>
<reference evidence="2 3" key="1">
    <citation type="submission" date="2024-09" db="EMBL/GenBank/DDBJ databases">
        <title>Itraconazole resistance in Madurella fahalii resulting from another homologue of gene encoding cytochrome P450 14-alpha sterol demethylase (CYP51).</title>
        <authorList>
            <person name="Yoshioka I."/>
            <person name="Fahal A.H."/>
            <person name="Kaneko S."/>
            <person name="Yaguchi T."/>
        </authorList>
    </citation>
    <scope>NUCLEOTIDE SEQUENCE [LARGE SCALE GENOMIC DNA]</scope>
    <source>
        <strain evidence="2 3">IFM 68171</strain>
    </source>
</reference>
<dbReference type="RefSeq" id="XP_070920395.1">
    <property type="nucleotide sequence ID" value="XM_071064294.1"/>
</dbReference>
<name>A0ABQ0GLN9_9PEZI</name>
<accession>A0ABQ0GLN9</accession>
<evidence type="ECO:0000256" key="1">
    <source>
        <dbReference type="SAM" id="MobiDB-lite"/>
    </source>
</evidence>
<gene>
    <name evidence="2" type="ORF">MFIFM68171_08875</name>
</gene>
<keyword evidence="3" id="KW-1185">Reference proteome</keyword>
<comment type="caution">
    <text evidence="2">The sequence shown here is derived from an EMBL/GenBank/DDBJ whole genome shotgun (WGS) entry which is preliminary data.</text>
</comment>
<sequence length="173" mass="19582">MIIMQSPSSAICPRRNEHHSGRVQVRADEELYPELQKDVELTMVAPDDGNSEHSTKRSTLSMCEIVQRENILPRFLLNEAVIMEKIRKSPTRISLATMESGPRADSLQGLSWTKHKHNLLEDLKHGFNVDKDELMQKPESAVAHRSPRRDQSGQENIMINKQGVLVLLAFGSC</sequence>
<evidence type="ECO:0000313" key="3">
    <source>
        <dbReference type="Proteomes" id="UP001628179"/>
    </source>
</evidence>
<evidence type="ECO:0000313" key="2">
    <source>
        <dbReference type="EMBL" id="GAB1318665.1"/>
    </source>
</evidence>